<reference evidence="2" key="1">
    <citation type="submission" date="2019-12" db="EMBL/GenBank/DDBJ databases">
        <title>Complete and draft genome sequences of new strains and members of some known species of the genus Rathayibacter isolated from plants.</title>
        <authorList>
            <person name="Tarlachkov S.V."/>
            <person name="Starodumova I.P."/>
            <person name="Dorofeeva L.V."/>
            <person name="Prisyazhnaya N.V."/>
            <person name="Leyn S."/>
            <person name="Zlamal J."/>
            <person name="Elan M."/>
            <person name="Osterman A.L."/>
            <person name="Nadler S."/>
            <person name="Subbotin S.A."/>
            <person name="Evtushenko L.I."/>
        </authorList>
    </citation>
    <scope>NUCLEOTIDE SEQUENCE [LARGE SCALE GENOMIC DNA]</scope>
    <source>
        <strain evidence="2">VKM Ac-2802</strain>
        <plasmid evidence="2">unnamed2</plasmid>
    </source>
</reference>
<organism evidence="1 2">
    <name type="scientific">Rathayibacter festucae</name>
    <dbReference type="NCBI Taxonomy" id="110937"/>
    <lineage>
        <taxon>Bacteria</taxon>
        <taxon>Bacillati</taxon>
        <taxon>Actinomycetota</taxon>
        <taxon>Actinomycetes</taxon>
        <taxon>Micrococcales</taxon>
        <taxon>Microbacteriaceae</taxon>
        <taxon>Rathayibacter</taxon>
    </lineage>
</organism>
<dbReference type="Proteomes" id="UP000464597">
    <property type="component" value="Plasmid unnamed2"/>
</dbReference>
<evidence type="ECO:0000313" key="2">
    <source>
        <dbReference type="Proteomes" id="UP000464597"/>
    </source>
</evidence>
<gene>
    <name evidence="1" type="ORF">GSU69_19605</name>
</gene>
<accession>A0ABX6H5G5</accession>
<keyword evidence="2" id="KW-1185">Reference proteome</keyword>
<sequence length="88" mass="8958">MKNQPQTDRSAPTVDGGCASADQLALICATHRQDEPESFESDSDAAILAHVSNTLTLPGEGGPGGFPVTDDGTAYAAALVAFLTPARA</sequence>
<dbReference type="RefSeq" id="WP_159424222.1">
    <property type="nucleotide sequence ID" value="NZ_CP047182.1"/>
</dbReference>
<dbReference type="EMBL" id="CP047182">
    <property type="protein sequence ID" value="QHC65062.1"/>
    <property type="molecule type" value="Genomic_DNA"/>
</dbReference>
<proteinExistence type="predicted"/>
<evidence type="ECO:0000313" key="1">
    <source>
        <dbReference type="EMBL" id="QHC65062.1"/>
    </source>
</evidence>
<keyword evidence="1" id="KW-0614">Plasmid</keyword>
<geneLocation type="plasmid" evidence="1 2">
    <name>unnamed2</name>
</geneLocation>
<protein>
    <submittedName>
        <fullName evidence="1">Uncharacterized protein</fullName>
    </submittedName>
</protein>
<name>A0ABX6H5G5_9MICO</name>